<sequence>MRFIFPVLAIIGISGCDDARQSPPPFPNELHSKFESHTGTWQLIDKKKGPDGDVIEVLLFNTADGEVCKITTISDKDRPSDTSPVRCYSVNDHETDRTPPAEDDDINNDKDQ</sequence>
<feature type="region of interest" description="Disordered" evidence="1">
    <location>
        <begin position="74"/>
        <end position="112"/>
    </location>
</feature>
<keyword evidence="3" id="KW-1185">Reference proteome</keyword>
<dbReference type="PROSITE" id="PS51257">
    <property type="entry name" value="PROKAR_LIPOPROTEIN"/>
    <property type="match status" value="1"/>
</dbReference>
<dbReference type="EMBL" id="JARXNK020000104">
    <property type="protein sequence ID" value="MEL0553202.1"/>
    <property type="molecule type" value="Genomic_DNA"/>
</dbReference>
<evidence type="ECO:0000313" key="3">
    <source>
        <dbReference type="Proteomes" id="UP001312893"/>
    </source>
</evidence>
<dbReference type="RefSeq" id="WP_123754194.1">
    <property type="nucleotide sequence ID" value="NZ_JARXNK020000104.1"/>
</dbReference>
<reference evidence="2 3" key="1">
    <citation type="submission" date="2024-04" db="EMBL/GenBank/DDBJ databases">
        <title>Two novel Raoultella species associated with bleeding cankers of broadleaf hosts, Raoultella scottia sp. nov. and Raoultella lignicola sp. nov.</title>
        <authorList>
            <person name="Brady C.L."/>
        </authorList>
    </citation>
    <scope>NUCLEOTIDE SEQUENCE [LARGE SCALE GENOMIC DNA]</scope>
    <source>
        <strain evidence="2 3">TW_WC1a.1</strain>
    </source>
</reference>
<gene>
    <name evidence="2" type="ORF">QFI96_016005</name>
</gene>
<organism evidence="2 3">
    <name type="scientific">Raoultella lignicola</name>
    <dbReference type="NCBI Taxonomy" id="3040939"/>
    <lineage>
        <taxon>Bacteria</taxon>
        <taxon>Pseudomonadati</taxon>
        <taxon>Pseudomonadota</taxon>
        <taxon>Gammaproteobacteria</taxon>
        <taxon>Enterobacterales</taxon>
        <taxon>Enterobacteriaceae</taxon>
        <taxon>Klebsiella/Raoultella group</taxon>
        <taxon>Raoultella</taxon>
    </lineage>
</organism>
<protein>
    <submittedName>
        <fullName evidence="2">Uncharacterized protein</fullName>
    </submittedName>
</protein>
<name>A0ABU9F9X1_9ENTR</name>
<evidence type="ECO:0000313" key="2">
    <source>
        <dbReference type="EMBL" id="MEL0553202.1"/>
    </source>
</evidence>
<feature type="compositionally biased region" description="Basic and acidic residues" evidence="1">
    <location>
        <begin position="91"/>
        <end position="100"/>
    </location>
</feature>
<dbReference type="Proteomes" id="UP001312893">
    <property type="component" value="Unassembled WGS sequence"/>
</dbReference>
<proteinExistence type="predicted"/>
<comment type="caution">
    <text evidence="2">The sequence shown here is derived from an EMBL/GenBank/DDBJ whole genome shotgun (WGS) entry which is preliminary data.</text>
</comment>
<evidence type="ECO:0000256" key="1">
    <source>
        <dbReference type="SAM" id="MobiDB-lite"/>
    </source>
</evidence>
<accession>A0ABU9F9X1</accession>